<protein>
    <recommendedName>
        <fullName evidence="3">Alpha-galactosidase</fullName>
    </recommendedName>
</protein>
<keyword evidence="2" id="KW-1185">Reference proteome</keyword>
<sequence length="88" mass="9928">MVDIGIDGFKLDECDGSDLTKGWSFPDYTQFSSGIDGKQIHVLFEILYQQAILRSFEEIETLSEVRSSGVFAASYPFVLYICMNLMIS</sequence>
<accession>A0A9D5M7B5</accession>
<evidence type="ECO:0000313" key="1">
    <source>
        <dbReference type="EMBL" id="MBE5040879.1"/>
    </source>
</evidence>
<dbReference type="EMBL" id="JADCKB010000025">
    <property type="protein sequence ID" value="MBE5040879.1"/>
    <property type="molecule type" value="Genomic_DNA"/>
</dbReference>
<evidence type="ECO:0008006" key="3">
    <source>
        <dbReference type="Google" id="ProtNLM"/>
    </source>
</evidence>
<organism evidence="1 2">
    <name type="scientific">Ructibacterium gallinarum</name>
    <dbReference type="NCBI Taxonomy" id="2779355"/>
    <lineage>
        <taxon>Bacteria</taxon>
        <taxon>Bacillati</taxon>
        <taxon>Bacillota</taxon>
        <taxon>Clostridia</taxon>
        <taxon>Eubacteriales</taxon>
        <taxon>Oscillospiraceae</taxon>
        <taxon>Ructibacterium</taxon>
    </lineage>
</organism>
<dbReference type="Proteomes" id="UP000806542">
    <property type="component" value="Unassembled WGS sequence"/>
</dbReference>
<name>A0A9D5M7B5_9FIRM</name>
<evidence type="ECO:0000313" key="2">
    <source>
        <dbReference type="Proteomes" id="UP000806542"/>
    </source>
</evidence>
<reference evidence="1" key="1">
    <citation type="submission" date="2020-10" db="EMBL/GenBank/DDBJ databases">
        <title>ChiBAC.</title>
        <authorList>
            <person name="Zenner C."/>
            <person name="Hitch T.C.A."/>
            <person name="Clavel T."/>
        </authorList>
    </citation>
    <scope>NUCLEOTIDE SEQUENCE</scope>
    <source>
        <strain evidence="1">DSM 107454</strain>
    </source>
</reference>
<dbReference type="AlphaFoldDB" id="A0A9D5M7B5"/>
<proteinExistence type="predicted"/>
<gene>
    <name evidence="1" type="ORF">INF28_10450</name>
</gene>
<comment type="caution">
    <text evidence="1">The sequence shown here is derived from an EMBL/GenBank/DDBJ whole genome shotgun (WGS) entry which is preliminary data.</text>
</comment>